<proteinExistence type="predicted"/>
<dbReference type="RefSeq" id="XP_008866737.1">
    <property type="nucleotide sequence ID" value="XM_008868515.1"/>
</dbReference>
<reference evidence="1" key="1">
    <citation type="submission" date="2013-12" db="EMBL/GenBank/DDBJ databases">
        <title>The Genome Sequence of Aphanomyces invadans NJM9701.</title>
        <authorList>
            <consortium name="The Broad Institute Genomics Platform"/>
            <person name="Russ C."/>
            <person name="Tyler B."/>
            <person name="van West P."/>
            <person name="Dieguez-Uribeondo J."/>
            <person name="Young S.K."/>
            <person name="Zeng Q."/>
            <person name="Gargeya S."/>
            <person name="Fitzgerald M."/>
            <person name="Abouelleil A."/>
            <person name="Alvarado L."/>
            <person name="Chapman S.B."/>
            <person name="Gainer-Dewar J."/>
            <person name="Goldberg J."/>
            <person name="Griggs A."/>
            <person name="Gujja S."/>
            <person name="Hansen M."/>
            <person name="Howarth C."/>
            <person name="Imamovic A."/>
            <person name="Ireland A."/>
            <person name="Larimer J."/>
            <person name="McCowan C."/>
            <person name="Murphy C."/>
            <person name="Pearson M."/>
            <person name="Poon T.W."/>
            <person name="Priest M."/>
            <person name="Roberts A."/>
            <person name="Saif S."/>
            <person name="Shea T."/>
            <person name="Sykes S."/>
            <person name="Wortman J."/>
            <person name="Nusbaum C."/>
            <person name="Birren B."/>
        </authorList>
    </citation>
    <scope>NUCLEOTIDE SEQUENCE [LARGE SCALE GENOMIC DNA]</scope>
    <source>
        <strain evidence="1">NJM9701</strain>
    </source>
</reference>
<dbReference type="Gene3D" id="2.40.70.10">
    <property type="entry name" value="Acid Proteases"/>
    <property type="match status" value="1"/>
</dbReference>
<dbReference type="InterPro" id="IPR021109">
    <property type="entry name" value="Peptidase_aspartic_dom_sf"/>
</dbReference>
<organism evidence="1">
    <name type="scientific">Aphanomyces invadans</name>
    <dbReference type="NCBI Taxonomy" id="157072"/>
    <lineage>
        <taxon>Eukaryota</taxon>
        <taxon>Sar</taxon>
        <taxon>Stramenopiles</taxon>
        <taxon>Oomycota</taxon>
        <taxon>Saprolegniomycetes</taxon>
        <taxon>Saprolegniales</taxon>
        <taxon>Verrucalvaceae</taxon>
        <taxon>Aphanomyces</taxon>
    </lineage>
</organism>
<name>A0A024UG88_9STRA</name>
<dbReference type="AlphaFoldDB" id="A0A024UG88"/>
<dbReference type="OrthoDB" id="123763at2759"/>
<dbReference type="STRING" id="157072.A0A024UG88"/>
<dbReference type="GeneID" id="20081302"/>
<accession>A0A024UG88</accession>
<sequence length="202" mass="21500">MLSFSCRIPGYDNAFRVLVDCGASENYARRTSIQGNPSIFADAVRRADPHASVRVKMADGKVVSSPKILVDLHVTLEGFSSMESFFVIDLDDRWDLILGMRWLELHQPRISWRTKRMSPPASADLGAMSNELSPLPAQAPFAPRRTLSAFAPPLESAAFGDAAVPGDDVCSAASSDAAALGDDVESAAVGDAAVPSDIPPLA</sequence>
<dbReference type="VEuPathDB" id="FungiDB:H310_04252"/>
<dbReference type="CDD" id="cd00303">
    <property type="entry name" value="retropepsin_like"/>
    <property type="match status" value="1"/>
</dbReference>
<dbReference type="EMBL" id="KI913957">
    <property type="protein sequence ID" value="ETW05299.1"/>
    <property type="molecule type" value="Genomic_DNA"/>
</dbReference>
<protein>
    <submittedName>
        <fullName evidence="1">Uncharacterized protein</fullName>
    </submittedName>
</protein>
<evidence type="ECO:0000313" key="1">
    <source>
        <dbReference type="EMBL" id="ETW05299.1"/>
    </source>
</evidence>
<gene>
    <name evidence="1" type="ORF">H310_04252</name>
</gene>